<organism evidence="1 2">
    <name type="scientific">Dickeya solani</name>
    <dbReference type="NCBI Taxonomy" id="1089444"/>
    <lineage>
        <taxon>Bacteria</taxon>
        <taxon>Pseudomonadati</taxon>
        <taxon>Pseudomonadota</taxon>
        <taxon>Gammaproteobacteria</taxon>
        <taxon>Enterobacterales</taxon>
        <taxon>Pectobacteriaceae</taxon>
        <taxon>Dickeya</taxon>
    </lineage>
</organism>
<sequence>MQLEIIGDHLYTSVILSGKSKFVTFGGDHPQDLLPDSINNYISSLY</sequence>
<gene>
    <name evidence="1" type="ORF">RXA29_18840</name>
</gene>
<dbReference type="Proteomes" id="UP001304423">
    <property type="component" value="Chromosome"/>
</dbReference>
<proteinExistence type="predicted"/>
<dbReference type="InterPro" id="IPR032248">
    <property type="entry name" value="DUF4823"/>
</dbReference>
<accession>A0AAX4EWV5</accession>
<dbReference type="EMBL" id="CP136339">
    <property type="protein sequence ID" value="WOA51920.1"/>
    <property type="molecule type" value="Genomic_DNA"/>
</dbReference>
<evidence type="ECO:0000313" key="1">
    <source>
        <dbReference type="EMBL" id="WOA51920.1"/>
    </source>
</evidence>
<protein>
    <submittedName>
        <fullName evidence="1">DUF4823 domain-containing protein</fullName>
    </submittedName>
</protein>
<dbReference type="AlphaFoldDB" id="A0AAX4EWV5"/>
<name>A0AAX4EWV5_9GAMM</name>
<dbReference type="Pfam" id="PF16105">
    <property type="entry name" value="DUF4823"/>
    <property type="match status" value="1"/>
</dbReference>
<evidence type="ECO:0000313" key="2">
    <source>
        <dbReference type="Proteomes" id="UP001304423"/>
    </source>
</evidence>
<dbReference type="RefSeq" id="WP_316392441.1">
    <property type="nucleotide sequence ID" value="NZ_CP136339.1"/>
</dbReference>
<reference evidence="1" key="1">
    <citation type="submission" date="2023-10" db="EMBL/GenBank/DDBJ databases">
        <title>Clonality and diversity in the soft rot Dickeya solani phytopathogen.</title>
        <authorList>
            <person name="Pedron J."/>
            <person name="Van Gijsegem F."/>
            <person name="Portier P."/>
            <person name="Taghouti G."/>
        </authorList>
    </citation>
    <scope>NUCLEOTIDE SEQUENCE</scope>
    <source>
        <strain evidence="1">CFBP5647</strain>
    </source>
</reference>